<dbReference type="RefSeq" id="WP_197660489.1">
    <property type="nucleotide sequence ID" value="NZ_JAEAGR010000003.1"/>
</dbReference>
<protein>
    <submittedName>
        <fullName evidence="1">Uncharacterized protein</fullName>
    </submittedName>
</protein>
<sequence length="47" mass="5751">MIHLFFYPYPFSTSYSNITTGYIQPGLFMEHALEDERRRLDEVWLHE</sequence>
<dbReference type="AlphaFoldDB" id="A0A8J7H1H0"/>
<reference evidence="1" key="1">
    <citation type="submission" date="2020-12" db="EMBL/GenBank/DDBJ databases">
        <title>M. sibirica DSM 26468T genome.</title>
        <authorList>
            <person name="Thieme N."/>
            <person name="Rettenmaier R."/>
            <person name="Zverlov V."/>
            <person name="Liebl W."/>
        </authorList>
    </citation>
    <scope>NUCLEOTIDE SEQUENCE</scope>
    <source>
        <strain evidence="1">DSM 26468</strain>
    </source>
</reference>
<dbReference type="EMBL" id="JAEAGR010000003">
    <property type="protein sequence ID" value="MBH1940274.1"/>
    <property type="molecule type" value="Genomic_DNA"/>
</dbReference>
<gene>
    <name evidence="1" type="ORF">I5677_05105</name>
</gene>
<dbReference type="Proteomes" id="UP000623269">
    <property type="component" value="Unassembled WGS sequence"/>
</dbReference>
<organism evidence="1 2">
    <name type="scientific">Mobilitalea sibirica</name>
    <dbReference type="NCBI Taxonomy" id="1462919"/>
    <lineage>
        <taxon>Bacteria</taxon>
        <taxon>Bacillati</taxon>
        <taxon>Bacillota</taxon>
        <taxon>Clostridia</taxon>
        <taxon>Lachnospirales</taxon>
        <taxon>Lachnospiraceae</taxon>
        <taxon>Mobilitalea</taxon>
    </lineage>
</organism>
<evidence type="ECO:0000313" key="1">
    <source>
        <dbReference type="EMBL" id="MBH1940274.1"/>
    </source>
</evidence>
<proteinExistence type="predicted"/>
<evidence type="ECO:0000313" key="2">
    <source>
        <dbReference type="Proteomes" id="UP000623269"/>
    </source>
</evidence>
<accession>A0A8J7H1H0</accession>
<name>A0A8J7H1H0_9FIRM</name>
<comment type="caution">
    <text evidence="1">The sequence shown here is derived from an EMBL/GenBank/DDBJ whole genome shotgun (WGS) entry which is preliminary data.</text>
</comment>
<keyword evidence="2" id="KW-1185">Reference proteome</keyword>